<evidence type="ECO:0008006" key="3">
    <source>
        <dbReference type="Google" id="ProtNLM"/>
    </source>
</evidence>
<proteinExistence type="predicted"/>
<accession>A0A5E7ZST8</accession>
<evidence type="ECO:0000313" key="2">
    <source>
        <dbReference type="Proteomes" id="UP000326857"/>
    </source>
</evidence>
<name>A0A5E7ZST8_9SPHN</name>
<organism evidence="1 2">
    <name type="scientific">Sphingomonas aurantiaca</name>
    <dbReference type="NCBI Taxonomy" id="185949"/>
    <lineage>
        <taxon>Bacteria</taxon>
        <taxon>Pseudomonadati</taxon>
        <taxon>Pseudomonadota</taxon>
        <taxon>Alphaproteobacteria</taxon>
        <taxon>Sphingomonadales</taxon>
        <taxon>Sphingomonadaceae</taxon>
        <taxon>Sphingomonas</taxon>
    </lineage>
</organism>
<dbReference type="AlphaFoldDB" id="A0A5E7ZST8"/>
<gene>
    <name evidence="1" type="ORF">SPHINGO391_470071</name>
</gene>
<dbReference type="Proteomes" id="UP000326857">
    <property type="component" value="Unassembled WGS sequence"/>
</dbReference>
<dbReference type="EMBL" id="CABVLI010000042">
    <property type="protein sequence ID" value="VVT20458.1"/>
    <property type="molecule type" value="Genomic_DNA"/>
</dbReference>
<evidence type="ECO:0000313" key="1">
    <source>
        <dbReference type="EMBL" id="VVT20458.1"/>
    </source>
</evidence>
<sequence length="92" mass="9619">MDRFANLIIDVLGGTTAVANKALTGVSTVHNWRKNGLSPSRLDHLRRIAQDEGSSDKFSAIAAECGVDLPIMSTLAPASSGNNETTSLPVPA</sequence>
<protein>
    <recommendedName>
        <fullName evidence="3">YdaS antitoxin of YdaST toxin-antitoxin system</fullName>
    </recommendedName>
</protein>
<reference evidence="1 2" key="1">
    <citation type="submission" date="2019-09" db="EMBL/GenBank/DDBJ databases">
        <authorList>
            <person name="Dittami M. S."/>
        </authorList>
    </citation>
    <scope>NUCLEOTIDE SEQUENCE [LARGE SCALE GENOMIC DNA]</scope>
    <source>
        <strain evidence="1">SPHINGO391</strain>
    </source>
</reference>